<dbReference type="EMBL" id="SSTD01018615">
    <property type="protein sequence ID" value="TYJ97744.1"/>
    <property type="molecule type" value="Genomic_DNA"/>
</dbReference>
<evidence type="ECO:0000313" key="4">
    <source>
        <dbReference type="Proteomes" id="UP000321947"/>
    </source>
</evidence>
<dbReference type="Proteomes" id="UP000321947">
    <property type="component" value="Unassembled WGS sequence"/>
</dbReference>
<accession>A0A5A7TX29</accession>
<sequence>MNNFEIVALTQATCDVFKNGVPEKMTNPESFIVPCTIGDMDLGCTLSDLGARINLMSLSIFKKLGIWEVDKILFPADFSILDYEAGWEEVTFNVVNAMKFPSDAENYNAIESLG</sequence>
<name>A0A5A7TX29_CUCMM</name>
<reference evidence="3 4" key="1">
    <citation type="submission" date="2019-08" db="EMBL/GenBank/DDBJ databases">
        <title>Draft genome sequences of two oriental melons (Cucumis melo L. var makuwa).</title>
        <authorList>
            <person name="Kwon S.-Y."/>
        </authorList>
    </citation>
    <scope>NUCLEOTIDE SEQUENCE [LARGE SCALE GENOMIC DNA]</scope>
    <source>
        <strain evidence="4">cv. Chang Bougi</strain>
        <strain evidence="3">cv. SW 3</strain>
        <tissue evidence="1">Leaf</tissue>
    </source>
</reference>
<evidence type="ECO:0000313" key="1">
    <source>
        <dbReference type="EMBL" id="KAA0046467.1"/>
    </source>
</evidence>
<dbReference type="PANTHER" id="PTHR33067:SF39">
    <property type="entry name" value="TRANSCRIPTION FACTOR INTERACTOR AND REGULATOR CCHC(ZN) FAMILY"/>
    <property type="match status" value="1"/>
</dbReference>
<dbReference type="Gene3D" id="2.40.70.10">
    <property type="entry name" value="Acid Proteases"/>
    <property type="match status" value="1"/>
</dbReference>
<dbReference type="PANTHER" id="PTHR33067">
    <property type="entry name" value="RNA-DIRECTED DNA POLYMERASE-RELATED"/>
    <property type="match status" value="1"/>
</dbReference>
<comment type="caution">
    <text evidence="1">The sequence shown here is derived from an EMBL/GenBank/DDBJ whole genome shotgun (WGS) entry which is preliminary data.</text>
</comment>
<gene>
    <name evidence="2" type="ORF">E5676_scaffold1251G00460</name>
    <name evidence="1" type="ORF">E6C27_scaffold543G00460</name>
</gene>
<protein>
    <submittedName>
        <fullName evidence="1">Uncharacterized protein</fullName>
    </submittedName>
</protein>
<organism evidence="1 3">
    <name type="scientific">Cucumis melo var. makuwa</name>
    <name type="common">Oriental melon</name>
    <dbReference type="NCBI Taxonomy" id="1194695"/>
    <lineage>
        <taxon>Eukaryota</taxon>
        <taxon>Viridiplantae</taxon>
        <taxon>Streptophyta</taxon>
        <taxon>Embryophyta</taxon>
        <taxon>Tracheophyta</taxon>
        <taxon>Spermatophyta</taxon>
        <taxon>Magnoliopsida</taxon>
        <taxon>eudicotyledons</taxon>
        <taxon>Gunneridae</taxon>
        <taxon>Pentapetalae</taxon>
        <taxon>rosids</taxon>
        <taxon>fabids</taxon>
        <taxon>Cucurbitales</taxon>
        <taxon>Cucurbitaceae</taxon>
        <taxon>Benincaseae</taxon>
        <taxon>Cucumis</taxon>
    </lineage>
</organism>
<dbReference type="InterPro" id="IPR021109">
    <property type="entry name" value="Peptidase_aspartic_dom_sf"/>
</dbReference>
<dbReference type="Proteomes" id="UP000321393">
    <property type="component" value="Unassembled WGS sequence"/>
</dbReference>
<dbReference type="OrthoDB" id="778454at2759"/>
<evidence type="ECO:0000313" key="2">
    <source>
        <dbReference type="EMBL" id="TYJ97744.1"/>
    </source>
</evidence>
<evidence type="ECO:0000313" key="3">
    <source>
        <dbReference type="Proteomes" id="UP000321393"/>
    </source>
</evidence>
<dbReference type="EMBL" id="SSTE01014036">
    <property type="protein sequence ID" value="KAA0046467.1"/>
    <property type="molecule type" value="Genomic_DNA"/>
</dbReference>
<dbReference type="AlphaFoldDB" id="A0A5A7TX29"/>
<proteinExistence type="predicted"/>